<reference evidence="2" key="2">
    <citation type="submission" date="2023-05" db="EMBL/GenBank/DDBJ databases">
        <authorList>
            <consortium name="Lawrence Berkeley National Laboratory"/>
            <person name="Steindorff A."/>
            <person name="Hensen N."/>
            <person name="Bonometti L."/>
            <person name="Westerberg I."/>
            <person name="Brannstrom I.O."/>
            <person name="Guillou S."/>
            <person name="Cros-Aarteil S."/>
            <person name="Calhoun S."/>
            <person name="Haridas S."/>
            <person name="Kuo A."/>
            <person name="Mondo S."/>
            <person name="Pangilinan J."/>
            <person name="Riley R."/>
            <person name="Labutti K."/>
            <person name="Andreopoulos B."/>
            <person name="Lipzen A."/>
            <person name="Chen C."/>
            <person name="Yanf M."/>
            <person name="Daum C."/>
            <person name="Ng V."/>
            <person name="Clum A."/>
            <person name="Ohm R."/>
            <person name="Martin F."/>
            <person name="Silar P."/>
            <person name="Natvig D."/>
            <person name="Lalanne C."/>
            <person name="Gautier V."/>
            <person name="Ament-Velasquez S.L."/>
            <person name="Kruys A."/>
            <person name="Hutchinson M.I."/>
            <person name="Powell A.J."/>
            <person name="Barry K."/>
            <person name="Miller A.N."/>
            <person name="Grigoriev I.V."/>
            <person name="Debuchy R."/>
            <person name="Gladieux P."/>
            <person name="Thoren M.H."/>
            <person name="Johannesson H."/>
        </authorList>
    </citation>
    <scope>NUCLEOTIDE SEQUENCE</scope>
    <source>
        <strain evidence="2">CBS 731.68</strain>
    </source>
</reference>
<accession>A0AAN6U0V8</accession>
<protein>
    <submittedName>
        <fullName evidence="2">Uncharacterized protein</fullName>
    </submittedName>
</protein>
<evidence type="ECO:0000256" key="1">
    <source>
        <dbReference type="SAM" id="MobiDB-lite"/>
    </source>
</evidence>
<feature type="compositionally biased region" description="Basic and acidic residues" evidence="1">
    <location>
        <begin position="91"/>
        <end position="100"/>
    </location>
</feature>
<dbReference type="EMBL" id="MU853227">
    <property type="protein sequence ID" value="KAK4124234.1"/>
    <property type="molecule type" value="Genomic_DNA"/>
</dbReference>
<keyword evidence="3" id="KW-1185">Reference proteome</keyword>
<feature type="compositionally biased region" description="Polar residues" evidence="1">
    <location>
        <begin position="102"/>
        <end position="113"/>
    </location>
</feature>
<name>A0AAN6U0V8_9PEZI</name>
<dbReference type="GeneID" id="87833028"/>
<comment type="caution">
    <text evidence="2">The sequence shown here is derived from an EMBL/GenBank/DDBJ whole genome shotgun (WGS) entry which is preliminary data.</text>
</comment>
<gene>
    <name evidence="2" type="ORF">N657DRAFT_680258</name>
</gene>
<organism evidence="2 3">
    <name type="scientific">Parathielavia appendiculata</name>
    <dbReference type="NCBI Taxonomy" id="2587402"/>
    <lineage>
        <taxon>Eukaryota</taxon>
        <taxon>Fungi</taxon>
        <taxon>Dikarya</taxon>
        <taxon>Ascomycota</taxon>
        <taxon>Pezizomycotina</taxon>
        <taxon>Sordariomycetes</taxon>
        <taxon>Sordariomycetidae</taxon>
        <taxon>Sordariales</taxon>
        <taxon>Chaetomiaceae</taxon>
        <taxon>Parathielavia</taxon>
    </lineage>
</organism>
<feature type="region of interest" description="Disordered" evidence="1">
    <location>
        <begin position="72"/>
        <end position="113"/>
    </location>
</feature>
<evidence type="ECO:0000313" key="2">
    <source>
        <dbReference type="EMBL" id="KAK4124234.1"/>
    </source>
</evidence>
<feature type="compositionally biased region" description="Low complexity" evidence="1">
    <location>
        <begin position="21"/>
        <end position="46"/>
    </location>
</feature>
<sequence>MSSRYGSSVIVVQASNSSHHSTYSAPRAASTYSSSSYAPSTISMDSSTSTSQFTIEARYRSGSAAGFYTDIKEVPSSRGGSSTVIVLHNRSHADKDEPRSSDYYQYSGGSRSK</sequence>
<dbReference type="Proteomes" id="UP001302602">
    <property type="component" value="Unassembled WGS sequence"/>
</dbReference>
<dbReference type="RefSeq" id="XP_062648005.1">
    <property type="nucleotide sequence ID" value="XM_062796260.1"/>
</dbReference>
<dbReference type="AlphaFoldDB" id="A0AAN6U0V8"/>
<evidence type="ECO:0000313" key="3">
    <source>
        <dbReference type="Proteomes" id="UP001302602"/>
    </source>
</evidence>
<feature type="region of interest" description="Disordered" evidence="1">
    <location>
        <begin position="15"/>
        <end position="46"/>
    </location>
</feature>
<proteinExistence type="predicted"/>
<reference evidence="2" key="1">
    <citation type="journal article" date="2023" name="Mol. Phylogenet. Evol.">
        <title>Genome-scale phylogeny and comparative genomics of the fungal order Sordariales.</title>
        <authorList>
            <person name="Hensen N."/>
            <person name="Bonometti L."/>
            <person name="Westerberg I."/>
            <person name="Brannstrom I.O."/>
            <person name="Guillou S."/>
            <person name="Cros-Aarteil S."/>
            <person name="Calhoun S."/>
            <person name="Haridas S."/>
            <person name="Kuo A."/>
            <person name="Mondo S."/>
            <person name="Pangilinan J."/>
            <person name="Riley R."/>
            <person name="LaButti K."/>
            <person name="Andreopoulos B."/>
            <person name="Lipzen A."/>
            <person name="Chen C."/>
            <person name="Yan M."/>
            <person name="Daum C."/>
            <person name="Ng V."/>
            <person name="Clum A."/>
            <person name="Steindorff A."/>
            <person name="Ohm R.A."/>
            <person name="Martin F."/>
            <person name="Silar P."/>
            <person name="Natvig D.O."/>
            <person name="Lalanne C."/>
            <person name="Gautier V."/>
            <person name="Ament-Velasquez S.L."/>
            <person name="Kruys A."/>
            <person name="Hutchinson M.I."/>
            <person name="Powell A.J."/>
            <person name="Barry K."/>
            <person name="Miller A.N."/>
            <person name="Grigoriev I.V."/>
            <person name="Debuchy R."/>
            <person name="Gladieux P."/>
            <person name="Hiltunen Thoren M."/>
            <person name="Johannesson H."/>
        </authorList>
    </citation>
    <scope>NUCLEOTIDE SEQUENCE</scope>
    <source>
        <strain evidence="2">CBS 731.68</strain>
    </source>
</reference>